<feature type="signal peptide" evidence="7">
    <location>
        <begin position="1"/>
        <end position="22"/>
    </location>
</feature>
<evidence type="ECO:0000256" key="1">
    <source>
        <dbReference type="ARBA" id="ARBA00004613"/>
    </source>
</evidence>
<sequence length="100" mass="11217">MKLAPIFLVSCVFFTLLPNLLSQGGEEPSLTDAQRRPWCPSKKQVFGGSCSNEDGGQECLNDLLSTWDSSVRLSPIYCDCIPHHKHKRMRICHCPNLICP</sequence>
<keyword evidence="4 7" id="KW-0732">Signal</keyword>
<comment type="similarity">
    <text evidence="2">Belongs to the DEFL family.</text>
</comment>
<keyword evidence="3" id="KW-0964">Secreted</keyword>
<proteinExistence type="inferred from homology"/>
<evidence type="ECO:0000256" key="2">
    <source>
        <dbReference type="ARBA" id="ARBA00006722"/>
    </source>
</evidence>
<dbReference type="Pfam" id="PF06876">
    <property type="entry name" value="SCRL"/>
    <property type="match status" value="1"/>
</dbReference>
<gene>
    <name evidence="8" type="ORF">MP_TR1543_c0_g1_i1_g.4044</name>
</gene>
<dbReference type="GO" id="GO:0007165">
    <property type="term" value="P:signal transduction"/>
    <property type="evidence" value="ECO:0007669"/>
    <property type="project" value="InterPro"/>
</dbReference>
<evidence type="ECO:0000256" key="3">
    <source>
        <dbReference type="ARBA" id="ARBA00022525"/>
    </source>
</evidence>
<name>A0A1J3J3F6_NOCCA</name>
<evidence type="ECO:0000256" key="4">
    <source>
        <dbReference type="ARBA" id="ARBA00022729"/>
    </source>
</evidence>
<evidence type="ECO:0000256" key="7">
    <source>
        <dbReference type="SAM" id="SignalP"/>
    </source>
</evidence>
<keyword evidence="5" id="KW-0611">Plant defense</keyword>
<dbReference type="GO" id="GO:0005576">
    <property type="term" value="C:extracellular region"/>
    <property type="evidence" value="ECO:0007669"/>
    <property type="project" value="UniProtKB-SubCell"/>
</dbReference>
<dbReference type="InterPro" id="IPR010682">
    <property type="entry name" value="SCRL"/>
</dbReference>
<dbReference type="PANTHER" id="PTHR34450">
    <property type="entry name" value="DEFENSIN-LIKE PROTEIN 245-RELATED"/>
    <property type="match status" value="1"/>
</dbReference>
<accession>A0A1J3J3F6</accession>
<keyword evidence="6" id="KW-1015">Disulfide bond</keyword>
<dbReference type="PANTHER" id="PTHR34450:SF10">
    <property type="entry name" value="DEFENSIN-LIKE PROTEIN 245-RELATED"/>
    <property type="match status" value="1"/>
</dbReference>
<evidence type="ECO:0000313" key="8">
    <source>
        <dbReference type="EMBL" id="JAU87041.1"/>
    </source>
</evidence>
<feature type="chain" id="PRO_5009623692" evidence="7">
    <location>
        <begin position="23"/>
        <end position="100"/>
    </location>
</feature>
<protein>
    <submittedName>
        <fullName evidence="8">Uncharacterized protein</fullName>
    </submittedName>
</protein>
<comment type="subcellular location">
    <subcellularLocation>
        <location evidence="1">Secreted</location>
    </subcellularLocation>
</comment>
<evidence type="ECO:0000256" key="6">
    <source>
        <dbReference type="ARBA" id="ARBA00023157"/>
    </source>
</evidence>
<evidence type="ECO:0000256" key="5">
    <source>
        <dbReference type="ARBA" id="ARBA00022821"/>
    </source>
</evidence>
<dbReference type="AlphaFoldDB" id="A0A1J3J3F6"/>
<dbReference type="EMBL" id="GEVM01018897">
    <property type="protein sequence ID" value="JAU87041.1"/>
    <property type="molecule type" value="Transcribed_RNA"/>
</dbReference>
<reference evidence="8" key="1">
    <citation type="submission" date="2016-07" db="EMBL/GenBank/DDBJ databases">
        <title>De novo transcriptome assembly of four accessions of the metal hyperaccumulator plant Noccaea caerulescens.</title>
        <authorList>
            <person name="Blande D."/>
            <person name="Halimaa P."/>
            <person name="Tervahauta A.I."/>
            <person name="Aarts M.G."/>
            <person name="Karenlampi S.O."/>
        </authorList>
    </citation>
    <scope>NUCLEOTIDE SEQUENCE</scope>
</reference>
<organism evidence="8">
    <name type="scientific">Noccaea caerulescens</name>
    <name type="common">Alpine penny-cress</name>
    <name type="synonym">Thlaspi caerulescens</name>
    <dbReference type="NCBI Taxonomy" id="107243"/>
    <lineage>
        <taxon>Eukaryota</taxon>
        <taxon>Viridiplantae</taxon>
        <taxon>Streptophyta</taxon>
        <taxon>Embryophyta</taxon>
        <taxon>Tracheophyta</taxon>
        <taxon>Spermatophyta</taxon>
        <taxon>Magnoliopsida</taxon>
        <taxon>eudicotyledons</taxon>
        <taxon>Gunneridae</taxon>
        <taxon>Pentapetalae</taxon>
        <taxon>rosids</taxon>
        <taxon>malvids</taxon>
        <taxon>Brassicales</taxon>
        <taxon>Brassicaceae</taxon>
        <taxon>Coluteocarpeae</taxon>
        <taxon>Noccaea</taxon>
    </lineage>
</organism>
<dbReference type="GO" id="GO:0006952">
    <property type="term" value="P:defense response"/>
    <property type="evidence" value="ECO:0007669"/>
    <property type="project" value="UniProtKB-KW"/>
</dbReference>